<comment type="caution">
    <text evidence="6">The sequence shown here is derived from an EMBL/GenBank/DDBJ whole genome shotgun (WGS) entry which is preliminary data.</text>
</comment>
<dbReference type="AlphaFoldDB" id="A0A8T2RTV7"/>
<dbReference type="EMBL" id="CM035430">
    <property type="protein sequence ID" value="KAH7299069.1"/>
    <property type="molecule type" value="Genomic_DNA"/>
</dbReference>
<dbReference type="EMBL" id="CM035430">
    <property type="protein sequence ID" value="KAH7299066.1"/>
    <property type="molecule type" value="Genomic_DNA"/>
</dbReference>
<feature type="region of interest" description="Disordered" evidence="4">
    <location>
        <begin position="166"/>
        <end position="193"/>
    </location>
</feature>
<organism evidence="6 7">
    <name type="scientific">Ceratopteris richardii</name>
    <name type="common">Triangle waterfern</name>
    <dbReference type="NCBI Taxonomy" id="49495"/>
    <lineage>
        <taxon>Eukaryota</taxon>
        <taxon>Viridiplantae</taxon>
        <taxon>Streptophyta</taxon>
        <taxon>Embryophyta</taxon>
        <taxon>Tracheophyta</taxon>
        <taxon>Polypodiopsida</taxon>
        <taxon>Polypodiidae</taxon>
        <taxon>Polypodiales</taxon>
        <taxon>Pteridineae</taxon>
        <taxon>Pteridaceae</taxon>
        <taxon>Parkerioideae</taxon>
        <taxon>Ceratopteris</taxon>
    </lineage>
</organism>
<evidence type="ECO:0000256" key="2">
    <source>
        <dbReference type="ARBA" id="ARBA00022884"/>
    </source>
</evidence>
<dbReference type="InterPro" id="IPR012677">
    <property type="entry name" value="Nucleotide-bd_a/b_plait_sf"/>
</dbReference>
<dbReference type="FunFam" id="3.30.70.330:FF:000364">
    <property type="entry name" value="heterogeneous nuclear ribonucleoprotein 1"/>
    <property type="match status" value="1"/>
</dbReference>
<evidence type="ECO:0000259" key="5">
    <source>
        <dbReference type="PROSITE" id="PS50102"/>
    </source>
</evidence>
<dbReference type="OMA" id="HEIAVDH"/>
<dbReference type="Proteomes" id="UP000825935">
    <property type="component" value="Chromosome 25"/>
</dbReference>
<name>A0A8T2RTV7_CERRI</name>
<dbReference type="SUPFAM" id="SSF54928">
    <property type="entry name" value="RNA-binding domain, RBD"/>
    <property type="match status" value="3"/>
</dbReference>
<dbReference type="OrthoDB" id="1875751at2759"/>
<dbReference type="GO" id="GO:0006417">
    <property type="term" value="P:regulation of translation"/>
    <property type="evidence" value="ECO:0007669"/>
    <property type="project" value="TreeGrafter"/>
</dbReference>
<dbReference type="PANTHER" id="PTHR48032">
    <property type="entry name" value="RNA-BINDING PROTEIN MUSASHI HOMOLOG RBP6"/>
    <property type="match status" value="1"/>
</dbReference>
<evidence type="ECO:0000256" key="1">
    <source>
        <dbReference type="ARBA" id="ARBA00022737"/>
    </source>
</evidence>
<dbReference type="EMBL" id="CM035430">
    <property type="protein sequence ID" value="KAH7299067.1"/>
    <property type="molecule type" value="Genomic_DNA"/>
</dbReference>
<dbReference type="PROSITE" id="PS50102">
    <property type="entry name" value="RRM"/>
    <property type="match status" value="3"/>
</dbReference>
<feature type="domain" description="RRM" evidence="5">
    <location>
        <begin position="11"/>
        <end position="89"/>
    </location>
</feature>
<evidence type="ECO:0000256" key="3">
    <source>
        <dbReference type="PROSITE-ProRule" id="PRU00176"/>
    </source>
</evidence>
<evidence type="ECO:0000313" key="6">
    <source>
        <dbReference type="EMBL" id="KAH7299067.1"/>
    </source>
</evidence>
<evidence type="ECO:0000256" key="4">
    <source>
        <dbReference type="SAM" id="MobiDB-lite"/>
    </source>
</evidence>
<evidence type="ECO:0000313" key="7">
    <source>
        <dbReference type="Proteomes" id="UP000825935"/>
    </source>
</evidence>
<feature type="region of interest" description="Disordered" evidence="4">
    <location>
        <begin position="271"/>
        <end position="298"/>
    </location>
</feature>
<protein>
    <recommendedName>
        <fullName evidence="5">RRM domain-containing protein</fullName>
    </recommendedName>
</protein>
<feature type="domain" description="RRM" evidence="5">
    <location>
        <begin position="99"/>
        <end position="175"/>
    </location>
</feature>
<feature type="domain" description="RRM" evidence="5">
    <location>
        <begin position="295"/>
        <end position="371"/>
    </location>
</feature>
<sequence>MEDTRLQLGNRKLVVLGIPWEITTDGLKQYMTKYGDLDDVVVMKDRKTGRSRGFGYVTFSSTESAEKALAAKHTINGRELEVKVATPKEEMKNPPKKITRIFVARIPGKVSEEEFRKYFEDYGTITDIYMPKESGSKSHRGIGFITFESSESVTKVMAETHELGGSTVAIDEAAPKDEGGRSGRNDSYGRYHESSSLSKYYDREYSGAYGAYSPYIAAAGAGGPKLGGYGGMSSYGAYDFPGSYGNYGSSRYVGSGYSSYPSSGSGYLGGSGNGGATPKGRGATGYSSGPTHPRNKIFVGKLPSETTTEDLRQYFGNFGRISDVFLPKDPKGRGHRGFAFVTFMDDGPADRVCRRSHELLGHEVAVEHASPQHDGGAGDSVSGGSTLYGSSASSAYAGSAYRPSMDYYSGYGSSSYAGGIGPMLDADRTARADLRYRPY</sequence>
<dbReference type="PANTHER" id="PTHR48032:SF6">
    <property type="entry name" value="RNA-BINDING (RRM_RBD_RNP MOTIFS) FAMILY PROTEIN"/>
    <property type="match status" value="1"/>
</dbReference>
<dbReference type="InterPro" id="IPR035979">
    <property type="entry name" value="RBD_domain_sf"/>
</dbReference>
<keyword evidence="1" id="KW-0677">Repeat</keyword>
<dbReference type="Pfam" id="PF00076">
    <property type="entry name" value="RRM_1"/>
    <property type="match status" value="3"/>
</dbReference>
<dbReference type="GO" id="GO:0003729">
    <property type="term" value="F:mRNA binding"/>
    <property type="evidence" value="ECO:0007669"/>
    <property type="project" value="TreeGrafter"/>
</dbReference>
<keyword evidence="7" id="KW-1185">Reference proteome</keyword>
<dbReference type="InterPro" id="IPR000504">
    <property type="entry name" value="RRM_dom"/>
</dbReference>
<proteinExistence type="predicted"/>
<gene>
    <name evidence="6" type="ORF">KP509_25G071400</name>
</gene>
<dbReference type="EMBL" id="CM035430">
    <property type="protein sequence ID" value="KAH7299068.1"/>
    <property type="molecule type" value="Genomic_DNA"/>
</dbReference>
<dbReference type="Gene3D" id="3.30.70.330">
    <property type="match status" value="3"/>
</dbReference>
<accession>A0A8T2RTV7</accession>
<dbReference type="SMART" id="SM00360">
    <property type="entry name" value="RRM"/>
    <property type="match status" value="3"/>
</dbReference>
<reference evidence="6" key="1">
    <citation type="submission" date="2021-08" db="EMBL/GenBank/DDBJ databases">
        <title>WGS assembly of Ceratopteris richardii.</title>
        <authorList>
            <person name="Marchant D.B."/>
            <person name="Chen G."/>
            <person name="Jenkins J."/>
            <person name="Shu S."/>
            <person name="Leebens-Mack J."/>
            <person name="Grimwood J."/>
            <person name="Schmutz J."/>
            <person name="Soltis P."/>
            <person name="Soltis D."/>
            <person name="Chen Z.-H."/>
        </authorList>
    </citation>
    <scope>NUCLEOTIDE SEQUENCE</scope>
    <source>
        <strain evidence="6">Whitten #5841</strain>
        <tissue evidence="6">Leaf</tissue>
    </source>
</reference>
<feature type="compositionally biased region" description="Basic and acidic residues" evidence="4">
    <location>
        <begin position="173"/>
        <end position="193"/>
    </location>
</feature>
<keyword evidence="2 3" id="KW-0694">RNA-binding</keyword>